<protein>
    <submittedName>
        <fullName evidence="1">Uncharacterized protein</fullName>
    </submittedName>
</protein>
<comment type="caution">
    <text evidence="1">The sequence shown here is derived from an EMBL/GenBank/DDBJ whole genome shotgun (WGS) entry which is preliminary data.</text>
</comment>
<keyword evidence="2" id="KW-1185">Reference proteome</keyword>
<name>A0ABR4B0Z8_9LECA</name>
<reference evidence="1 2" key="1">
    <citation type="submission" date="2024-09" db="EMBL/GenBank/DDBJ databases">
        <title>Rethinking Asexuality: The Enigmatic Case of Functional Sexual Genes in Lepraria (Stereocaulaceae).</title>
        <authorList>
            <person name="Doellman M."/>
            <person name="Sun Y."/>
            <person name="Barcenas-Pena A."/>
            <person name="Lumbsch H.T."/>
            <person name="Grewe F."/>
        </authorList>
    </citation>
    <scope>NUCLEOTIDE SEQUENCE [LARGE SCALE GENOMIC DNA]</scope>
    <source>
        <strain evidence="1 2">Grewe 0041</strain>
    </source>
</reference>
<gene>
    <name evidence="1" type="ORF">ABVK25_008943</name>
</gene>
<proteinExistence type="predicted"/>
<accession>A0ABR4B0Z8</accession>
<dbReference type="EMBL" id="JBHFEH010000043">
    <property type="protein sequence ID" value="KAL2050706.1"/>
    <property type="molecule type" value="Genomic_DNA"/>
</dbReference>
<evidence type="ECO:0000313" key="2">
    <source>
        <dbReference type="Proteomes" id="UP001590951"/>
    </source>
</evidence>
<dbReference type="Proteomes" id="UP001590951">
    <property type="component" value="Unassembled WGS sequence"/>
</dbReference>
<organism evidence="1 2">
    <name type="scientific">Lepraria finkii</name>
    <dbReference type="NCBI Taxonomy" id="1340010"/>
    <lineage>
        <taxon>Eukaryota</taxon>
        <taxon>Fungi</taxon>
        <taxon>Dikarya</taxon>
        <taxon>Ascomycota</taxon>
        <taxon>Pezizomycotina</taxon>
        <taxon>Lecanoromycetes</taxon>
        <taxon>OSLEUM clade</taxon>
        <taxon>Lecanoromycetidae</taxon>
        <taxon>Lecanorales</taxon>
        <taxon>Lecanorineae</taxon>
        <taxon>Stereocaulaceae</taxon>
        <taxon>Lepraria</taxon>
    </lineage>
</organism>
<evidence type="ECO:0000313" key="1">
    <source>
        <dbReference type="EMBL" id="KAL2050706.1"/>
    </source>
</evidence>
<dbReference type="Pfam" id="PF26639">
    <property type="entry name" value="Het-6_barrel"/>
    <property type="match status" value="1"/>
</dbReference>
<sequence>MSIVDQWDNRQNMERREARIKREANEWWNVLMANDPDHVTGMKYLDAIFRAAPKDSLVFEKFGQIGTCLLSNINDATRPDEWRILLALRTLPQVTHTTLMTARKNTLFMIRRGFMGTGPKSICSGDLVALVPGLNIPLIFREAGDGEQHYRLVSGAYIHGIMAGEAVHILADPDKLTQYTLM</sequence>